<dbReference type="InterPro" id="IPR055270">
    <property type="entry name" value="Glyco_tran_10_C"/>
</dbReference>
<dbReference type="GO" id="GO:0016020">
    <property type="term" value="C:membrane"/>
    <property type="evidence" value="ECO:0007669"/>
    <property type="project" value="InterPro"/>
</dbReference>
<accession>A0A2L2BSM9</accession>
<keyword evidence="3 5" id="KW-0808">Transferase</keyword>
<comment type="similarity">
    <text evidence="1">Belongs to the glycosyltransferase 10 family.</text>
</comment>
<dbReference type="EMBL" id="CP026923">
    <property type="protein sequence ID" value="AVG24650.1"/>
    <property type="molecule type" value="Genomic_DNA"/>
</dbReference>
<protein>
    <submittedName>
        <fullName evidence="5">Fucosyltransferase</fullName>
    </submittedName>
</protein>
<evidence type="ECO:0000313" key="6">
    <source>
        <dbReference type="Proteomes" id="UP000243077"/>
    </source>
</evidence>
<dbReference type="Proteomes" id="UP000243077">
    <property type="component" value="Chromosome"/>
</dbReference>
<dbReference type="GO" id="GO:0046920">
    <property type="term" value="F:alpha-(1-&gt;3)-fucosyltransferase activity"/>
    <property type="evidence" value="ECO:0007669"/>
    <property type="project" value="TreeGrafter"/>
</dbReference>
<name>A0A2L2BSM9_9MICO</name>
<sequence length="337" mass="38910">MPPKEVEPIRIRMMSQRGPFDEEALRRRMPGGALDHCDVIFDLVGDEPADVVFIQNYLRYDQKVTAREGYIWKWDNEPLVARPVAPGYDRVYTHLHLPRESVVHTAPPVLDWWVGKTFDELVQLKPPAKPRTLSAIASTKTDIPGHRARHAFIERVASEFPEIDLFGHGREHTLDDKWDGIAPYQYSIAIENTSKDDYWTEKIADCFLSYTVPLYFGATNIADYFPEGSFIWLPIDDPDRAIGVIRDTLAADNWSSHLEALTEARQRLLHRYSLYAQLSSRVRAEADQIRHAPLTERVVHGRRNKPGGWLRGKGLMGNIKARQERRRQRLLRRQHSS</sequence>
<organism evidence="5 6">
    <name type="scientific">Pontimonas salivibrio</name>
    <dbReference type="NCBI Taxonomy" id="1159327"/>
    <lineage>
        <taxon>Bacteria</taxon>
        <taxon>Bacillati</taxon>
        <taxon>Actinomycetota</taxon>
        <taxon>Actinomycetes</taxon>
        <taxon>Micrococcales</taxon>
        <taxon>Microbacteriaceae</taxon>
        <taxon>Pontimonas</taxon>
    </lineage>
</organism>
<evidence type="ECO:0000256" key="3">
    <source>
        <dbReference type="ARBA" id="ARBA00022679"/>
    </source>
</evidence>
<dbReference type="KEGG" id="psai:C3B54_111721"/>
<dbReference type="Pfam" id="PF00852">
    <property type="entry name" value="Glyco_transf_10"/>
    <property type="match status" value="1"/>
</dbReference>
<proteinExistence type="inferred from homology"/>
<dbReference type="PANTHER" id="PTHR11929">
    <property type="entry name" value="ALPHA- 1,3 -FUCOSYLTRANSFERASE"/>
    <property type="match status" value="1"/>
</dbReference>
<keyword evidence="2 5" id="KW-0328">Glycosyltransferase</keyword>
<dbReference type="Gene3D" id="3.40.50.11660">
    <property type="entry name" value="Glycosyl transferase family 10, C-terminal domain"/>
    <property type="match status" value="1"/>
</dbReference>
<evidence type="ECO:0000256" key="2">
    <source>
        <dbReference type="ARBA" id="ARBA00022676"/>
    </source>
</evidence>
<feature type="domain" description="Fucosyltransferase C-terminal" evidence="4">
    <location>
        <begin position="145"/>
        <end position="231"/>
    </location>
</feature>
<evidence type="ECO:0000259" key="4">
    <source>
        <dbReference type="Pfam" id="PF00852"/>
    </source>
</evidence>
<dbReference type="InterPro" id="IPR001503">
    <property type="entry name" value="Glyco_trans_10"/>
</dbReference>
<evidence type="ECO:0000256" key="1">
    <source>
        <dbReference type="ARBA" id="ARBA00008919"/>
    </source>
</evidence>
<keyword evidence="6" id="KW-1185">Reference proteome</keyword>
<evidence type="ECO:0000313" key="5">
    <source>
        <dbReference type="EMBL" id="AVG24650.1"/>
    </source>
</evidence>
<reference evidence="5 6" key="1">
    <citation type="submission" date="2018-02" db="EMBL/GenBank/DDBJ databases">
        <title>Complete genome of the streamlined marine actinobacterium Pontimonas salivibrio CL-TW6 adapted to coastal planktonic lifestype.</title>
        <authorList>
            <person name="Cho B.C."/>
            <person name="Hardies S.C."/>
            <person name="Jang G.I."/>
            <person name="Hwang C.Y."/>
        </authorList>
    </citation>
    <scope>NUCLEOTIDE SEQUENCE [LARGE SCALE GENOMIC DNA]</scope>
    <source>
        <strain evidence="5 6">CL-TW6</strain>
    </source>
</reference>
<dbReference type="AlphaFoldDB" id="A0A2L2BSM9"/>
<dbReference type="PANTHER" id="PTHR11929:SF194">
    <property type="entry name" value="ALPHA-(1,3)-FUCOSYLTRANSFERASE 10"/>
    <property type="match status" value="1"/>
</dbReference>
<dbReference type="SUPFAM" id="SSF53756">
    <property type="entry name" value="UDP-Glycosyltransferase/glycogen phosphorylase"/>
    <property type="match status" value="1"/>
</dbReference>
<gene>
    <name evidence="5" type="ORF">C3B54_111721</name>
</gene>
<dbReference type="InterPro" id="IPR038577">
    <property type="entry name" value="GT10-like_C_sf"/>
</dbReference>